<dbReference type="NCBIfam" id="TIGR00083">
    <property type="entry name" value="ribF"/>
    <property type="match status" value="1"/>
</dbReference>
<sequence length="313" mass="34309">MVQTLIRSFDDLSDEARGGAVSIGNFDGVHQGHASLVEQLCEAARRVGGPAVVVTFDPHPAAILRPEHEPARLTTVERRAELLARLGVQHVIVCPVDQEFLNLSAEQFFQGVVVDRLRSRAVVEGPNFFFGRNREGDLPRLRELSQQAGVELTVVEPCQRAEEMISSSQIRRLLAAGRIEDANQRLTAHYQLTGRVETGDQRGRQLGFPTANLHGLQTLVPAAGVYATRVHIDGQAYAAATHIGPNPTFGGTADKVEVHVLSFNGDLYGRLLSVDFLTHVRDIAQFTSVQELKQQLQRDIAQVESMVAESAPE</sequence>
<evidence type="ECO:0000256" key="8">
    <source>
        <dbReference type="ARBA" id="ARBA00022741"/>
    </source>
</evidence>
<evidence type="ECO:0000313" key="17">
    <source>
        <dbReference type="EMBL" id="QEG42953.1"/>
    </source>
</evidence>
<keyword evidence="11 15" id="KW-0067">ATP-binding</keyword>
<dbReference type="EC" id="2.7.1.26" evidence="15"/>
<keyword evidence="7 15" id="KW-0548">Nucleotidyltransferase</keyword>
<evidence type="ECO:0000256" key="13">
    <source>
        <dbReference type="ARBA" id="ARBA00047880"/>
    </source>
</evidence>
<dbReference type="GO" id="GO:0003919">
    <property type="term" value="F:FMN adenylyltransferase activity"/>
    <property type="evidence" value="ECO:0007669"/>
    <property type="project" value="UniProtKB-UniRule"/>
</dbReference>
<comment type="pathway">
    <text evidence="2 15">Cofactor biosynthesis; FAD biosynthesis; FAD from FMN: step 1/1.</text>
</comment>
<dbReference type="InterPro" id="IPR004821">
    <property type="entry name" value="Cyt_trans-like"/>
</dbReference>
<dbReference type="GO" id="GO:0005524">
    <property type="term" value="F:ATP binding"/>
    <property type="evidence" value="ECO:0007669"/>
    <property type="project" value="UniProtKB-UniRule"/>
</dbReference>
<dbReference type="KEGG" id="rul:UC8_49960"/>
<dbReference type="SUPFAM" id="SSF82114">
    <property type="entry name" value="Riboflavin kinase-like"/>
    <property type="match status" value="1"/>
</dbReference>
<protein>
    <recommendedName>
        <fullName evidence="15">Riboflavin biosynthesis protein</fullName>
    </recommendedName>
    <domain>
        <recommendedName>
            <fullName evidence="15">Riboflavin kinase</fullName>
            <ecNumber evidence="15">2.7.1.26</ecNumber>
        </recommendedName>
        <alternativeName>
            <fullName evidence="15">Flavokinase</fullName>
        </alternativeName>
    </domain>
    <domain>
        <recommendedName>
            <fullName evidence="15">FMN adenylyltransferase</fullName>
            <ecNumber evidence="15">2.7.7.2</ecNumber>
        </recommendedName>
        <alternativeName>
            <fullName evidence="15">FAD pyrophosphorylase</fullName>
        </alternativeName>
        <alternativeName>
            <fullName evidence="15">FAD synthase</fullName>
        </alternativeName>
    </domain>
</protein>
<keyword evidence="5 15" id="KW-0288">FMN</keyword>
<evidence type="ECO:0000256" key="4">
    <source>
        <dbReference type="ARBA" id="ARBA00022630"/>
    </source>
</evidence>
<dbReference type="UniPathway" id="UPA00276">
    <property type="reaction ID" value="UER00406"/>
</dbReference>
<evidence type="ECO:0000256" key="5">
    <source>
        <dbReference type="ARBA" id="ARBA00022643"/>
    </source>
</evidence>
<evidence type="ECO:0000256" key="6">
    <source>
        <dbReference type="ARBA" id="ARBA00022679"/>
    </source>
</evidence>
<dbReference type="RefSeq" id="WP_068142684.1">
    <property type="nucleotide sequence ID" value="NZ_CP042914.1"/>
</dbReference>
<evidence type="ECO:0000256" key="2">
    <source>
        <dbReference type="ARBA" id="ARBA00004726"/>
    </source>
</evidence>
<dbReference type="GO" id="GO:0009398">
    <property type="term" value="P:FMN biosynthetic process"/>
    <property type="evidence" value="ECO:0007669"/>
    <property type="project" value="UniProtKB-UniRule"/>
</dbReference>
<feature type="domain" description="Riboflavin kinase" evidence="16">
    <location>
        <begin position="185"/>
        <end position="308"/>
    </location>
</feature>
<dbReference type="NCBIfam" id="NF004160">
    <property type="entry name" value="PRK05627.1-3"/>
    <property type="match status" value="1"/>
</dbReference>
<accession>A0A5B9R8K0</accession>
<keyword evidence="18" id="KW-1185">Reference proteome</keyword>
<keyword evidence="6 15" id="KW-0808">Transferase</keyword>
<dbReference type="FunFam" id="3.40.50.620:FF:000021">
    <property type="entry name" value="Riboflavin biosynthesis protein"/>
    <property type="match status" value="1"/>
</dbReference>
<evidence type="ECO:0000313" key="18">
    <source>
        <dbReference type="Proteomes" id="UP000325286"/>
    </source>
</evidence>
<dbReference type="InterPro" id="IPR015864">
    <property type="entry name" value="FAD_synthase"/>
</dbReference>
<dbReference type="PANTHER" id="PTHR22749:SF6">
    <property type="entry name" value="RIBOFLAVIN KINASE"/>
    <property type="match status" value="1"/>
</dbReference>
<dbReference type="InterPro" id="IPR014729">
    <property type="entry name" value="Rossmann-like_a/b/a_fold"/>
</dbReference>
<evidence type="ECO:0000256" key="7">
    <source>
        <dbReference type="ARBA" id="ARBA00022695"/>
    </source>
</evidence>
<dbReference type="Gene3D" id="3.40.50.620">
    <property type="entry name" value="HUPs"/>
    <property type="match status" value="1"/>
</dbReference>
<comment type="similarity">
    <text evidence="15">Belongs to the ribF family.</text>
</comment>
<dbReference type="EC" id="2.7.7.2" evidence="15"/>
<evidence type="ECO:0000256" key="12">
    <source>
        <dbReference type="ARBA" id="ARBA00023268"/>
    </source>
</evidence>
<comment type="pathway">
    <text evidence="3 15">Cofactor biosynthesis; FMN biosynthesis; FMN from riboflavin (ATP route): step 1/1.</text>
</comment>
<gene>
    <name evidence="17" type="primary">ribF</name>
    <name evidence="17" type="ORF">UC8_49960</name>
</gene>
<keyword evidence="9 15" id="KW-0418">Kinase</keyword>
<dbReference type="FunFam" id="2.40.30.30:FF:000003">
    <property type="entry name" value="Riboflavin biosynthesis protein"/>
    <property type="match status" value="1"/>
</dbReference>
<dbReference type="GO" id="GO:0008531">
    <property type="term" value="F:riboflavin kinase activity"/>
    <property type="evidence" value="ECO:0007669"/>
    <property type="project" value="UniProtKB-UniRule"/>
</dbReference>
<dbReference type="Proteomes" id="UP000325286">
    <property type="component" value="Chromosome"/>
</dbReference>
<evidence type="ECO:0000256" key="9">
    <source>
        <dbReference type="ARBA" id="ARBA00022777"/>
    </source>
</evidence>
<dbReference type="PIRSF" id="PIRSF004491">
    <property type="entry name" value="FAD_Synth"/>
    <property type="match status" value="1"/>
</dbReference>
<dbReference type="UniPathway" id="UPA00277">
    <property type="reaction ID" value="UER00407"/>
</dbReference>
<dbReference type="InterPro" id="IPR023468">
    <property type="entry name" value="Riboflavin_kinase"/>
</dbReference>
<keyword evidence="12" id="KW-0511">Multifunctional enzyme</keyword>
<dbReference type="SUPFAM" id="SSF52374">
    <property type="entry name" value="Nucleotidylyl transferase"/>
    <property type="match status" value="1"/>
</dbReference>
<comment type="catalytic activity">
    <reaction evidence="14 15">
        <text>FMN + ATP + H(+) = FAD + diphosphate</text>
        <dbReference type="Rhea" id="RHEA:17237"/>
        <dbReference type="ChEBI" id="CHEBI:15378"/>
        <dbReference type="ChEBI" id="CHEBI:30616"/>
        <dbReference type="ChEBI" id="CHEBI:33019"/>
        <dbReference type="ChEBI" id="CHEBI:57692"/>
        <dbReference type="ChEBI" id="CHEBI:58210"/>
        <dbReference type="EC" id="2.7.7.2"/>
    </reaction>
</comment>
<dbReference type="GO" id="GO:0009231">
    <property type="term" value="P:riboflavin biosynthetic process"/>
    <property type="evidence" value="ECO:0007669"/>
    <property type="project" value="InterPro"/>
</dbReference>
<evidence type="ECO:0000256" key="1">
    <source>
        <dbReference type="ARBA" id="ARBA00002121"/>
    </source>
</evidence>
<reference evidence="17 18" key="1">
    <citation type="submission" date="2019-08" db="EMBL/GenBank/DDBJ databases">
        <title>Deep-cultivation of Planctomycetes and their phenomic and genomic characterization uncovers novel biology.</title>
        <authorList>
            <person name="Wiegand S."/>
            <person name="Jogler M."/>
            <person name="Boedeker C."/>
            <person name="Pinto D."/>
            <person name="Vollmers J."/>
            <person name="Rivas-Marin E."/>
            <person name="Kohn T."/>
            <person name="Peeters S.H."/>
            <person name="Heuer A."/>
            <person name="Rast P."/>
            <person name="Oberbeckmann S."/>
            <person name="Bunk B."/>
            <person name="Jeske O."/>
            <person name="Meyerdierks A."/>
            <person name="Storesund J.E."/>
            <person name="Kallscheuer N."/>
            <person name="Luecker S."/>
            <person name="Lage O.M."/>
            <person name="Pohl T."/>
            <person name="Merkel B.J."/>
            <person name="Hornburger P."/>
            <person name="Mueller R.-W."/>
            <person name="Bruemmer F."/>
            <person name="Labrenz M."/>
            <person name="Spormann A.M."/>
            <person name="Op den Camp H."/>
            <person name="Overmann J."/>
            <person name="Amann R."/>
            <person name="Jetten M.S.M."/>
            <person name="Mascher T."/>
            <person name="Medema M.H."/>
            <person name="Devos D.P."/>
            <person name="Kaster A.-K."/>
            <person name="Ovreas L."/>
            <person name="Rohde M."/>
            <person name="Galperin M.Y."/>
            <person name="Jogler C."/>
        </authorList>
    </citation>
    <scope>NUCLEOTIDE SEQUENCE [LARGE SCALE GENOMIC DNA]</scope>
    <source>
        <strain evidence="17 18">UC8</strain>
    </source>
</reference>
<evidence type="ECO:0000256" key="11">
    <source>
        <dbReference type="ARBA" id="ARBA00022840"/>
    </source>
</evidence>
<dbReference type="CDD" id="cd02064">
    <property type="entry name" value="FAD_synthetase_N"/>
    <property type="match status" value="1"/>
</dbReference>
<proteinExistence type="inferred from homology"/>
<dbReference type="InterPro" id="IPR002606">
    <property type="entry name" value="Riboflavin_kinase_bac"/>
</dbReference>
<evidence type="ECO:0000256" key="10">
    <source>
        <dbReference type="ARBA" id="ARBA00022827"/>
    </source>
</evidence>
<organism evidence="17 18">
    <name type="scientific">Roseimaritima ulvae</name>
    <dbReference type="NCBI Taxonomy" id="980254"/>
    <lineage>
        <taxon>Bacteria</taxon>
        <taxon>Pseudomonadati</taxon>
        <taxon>Planctomycetota</taxon>
        <taxon>Planctomycetia</taxon>
        <taxon>Pirellulales</taxon>
        <taxon>Pirellulaceae</taxon>
        <taxon>Roseimaritima</taxon>
    </lineage>
</organism>
<dbReference type="PANTHER" id="PTHR22749">
    <property type="entry name" value="RIBOFLAVIN KINASE/FMN ADENYLYLTRANSFERASE"/>
    <property type="match status" value="1"/>
</dbReference>
<dbReference type="Pfam" id="PF06574">
    <property type="entry name" value="FAD_syn"/>
    <property type="match status" value="1"/>
</dbReference>
<dbReference type="OrthoDB" id="9803667at2"/>
<name>A0A5B9R8K0_9BACT</name>
<dbReference type="InterPro" id="IPR015865">
    <property type="entry name" value="Riboflavin_kinase_bac/euk"/>
</dbReference>
<keyword evidence="4 15" id="KW-0285">Flavoprotein</keyword>
<evidence type="ECO:0000256" key="3">
    <source>
        <dbReference type="ARBA" id="ARBA00005201"/>
    </source>
</evidence>
<dbReference type="EMBL" id="CP042914">
    <property type="protein sequence ID" value="QEG42953.1"/>
    <property type="molecule type" value="Genomic_DNA"/>
</dbReference>
<dbReference type="NCBIfam" id="NF004162">
    <property type="entry name" value="PRK05627.1-5"/>
    <property type="match status" value="1"/>
</dbReference>
<dbReference type="GO" id="GO:0006747">
    <property type="term" value="P:FAD biosynthetic process"/>
    <property type="evidence" value="ECO:0007669"/>
    <property type="project" value="UniProtKB-UniRule"/>
</dbReference>
<keyword evidence="10 15" id="KW-0274">FAD</keyword>
<dbReference type="SMART" id="SM00904">
    <property type="entry name" value="Flavokinase"/>
    <property type="match status" value="1"/>
</dbReference>
<evidence type="ECO:0000256" key="15">
    <source>
        <dbReference type="PIRNR" id="PIRNR004491"/>
    </source>
</evidence>
<dbReference type="Gene3D" id="2.40.30.30">
    <property type="entry name" value="Riboflavin kinase-like"/>
    <property type="match status" value="1"/>
</dbReference>
<keyword evidence="8 15" id="KW-0547">Nucleotide-binding</keyword>
<dbReference type="AlphaFoldDB" id="A0A5B9R8K0"/>
<comment type="function">
    <text evidence="1">Catalyzes the phosphorylation of riboflavin to FMN followed by the adenylation of FMN to FAD.</text>
</comment>
<evidence type="ECO:0000259" key="16">
    <source>
        <dbReference type="SMART" id="SM00904"/>
    </source>
</evidence>
<evidence type="ECO:0000256" key="14">
    <source>
        <dbReference type="ARBA" id="ARBA00049494"/>
    </source>
</evidence>
<comment type="catalytic activity">
    <reaction evidence="13 15">
        <text>riboflavin + ATP = FMN + ADP + H(+)</text>
        <dbReference type="Rhea" id="RHEA:14357"/>
        <dbReference type="ChEBI" id="CHEBI:15378"/>
        <dbReference type="ChEBI" id="CHEBI:30616"/>
        <dbReference type="ChEBI" id="CHEBI:57986"/>
        <dbReference type="ChEBI" id="CHEBI:58210"/>
        <dbReference type="ChEBI" id="CHEBI:456216"/>
        <dbReference type="EC" id="2.7.1.26"/>
    </reaction>
</comment>
<dbReference type="Pfam" id="PF01687">
    <property type="entry name" value="Flavokinase"/>
    <property type="match status" value="1"/>
</dbReference>
<dbReference type="NCBIfam" id="TIGR00125">
    <property type="entry name" value="cyt_tran_rel"/>
    <property type="match status" value="1"/>
</dbReference>
<dbReference type="InterPro" id="IPR023465">
    <property type="entry name" value="Riboflavin_kinase_dom_sf"/>
</dbReference>